<dbReference type="GO" id="GO:0032259">
    <property type="term" value="P:methylation"/>
    <property type="evidence" value="ECO:0007669"/>
    <property type="project" value="UniProtKB-KW"/>
</dbReference>
<evidence type="ECO:0000256" key="3">
    <source>
        <dbReference type="ARBA" id="ARBA00022691"/>
    </source>
</evidence>
<dbReference type="EMBL" id="JAWHQM010000003">
    <property type="protein sequence ID" value="KAK5626151.1"/>
    <property type="molecule type" value="Genomic_DNA"/>
</dbReference>
<dbReference type="Pfam" id="PF00891">
    <property type="entry name" value="Methyltransf_2"/>
    <property type="match status" value="1"/>
</dbReference>
<proteinExistence type="predicted"/>
<sequence length="343" mass="39522">MLSLPLTIVGIETRIFEVLSKERGKMIDREELSIVTKTDPVLLKRLLRYYQSFGMLDQLGDDHYQANNMTSAIISPGGRSALSFYFEAVVPALNAIPQCLRDNAYQNITYGECFPWYVGHQTNKKIYEWMKDHPSVLDHFMSFMIRQRYGQHTFLDVVDFSEFTRHNVNEDTPVFVDIGGSFGYQCVTLKQKYPDLVGRVILQDSEEVIEQARIHPIPGFEGIEAHAHDFFTPQPIKALGARTYYMRNILHNWPDDKCIEILKNIKSAMTQDSRILIDEMVFPESGVHWRAAQIDLVMGSCFGSMGRTQEDWDSLFEKSELEVLKVWKYTDNLDDCVIVAVPK</sequence>
<evidence type="ECO:0000313" key="7">
    <source>
        <dbReference type="Proteomes" id="UP001305414"/>
    </source>
</evidence>
<evidence type="ECO:0000256" key="1">
    <source>
        <dbReference type="ARBA" id="ARBA00022603"/>
    </source>
</evidence>
<dbReference type="Gene3D" id="1.10.10.10">
    <property type="entry name" value="Winged helix-like DNA-binding domain superfamily/Winged helix DNA-binding domain"/>
    <property type="match status" value="1"/>
</dbReference>
<name>A0AAN7Z6I0_9PEZI</name>
<dbReference type="SUPFAM" id="SSF46785">
    <property type="entry name" value="Winged helix' DNA-binding domain"/>
    <property type="match status" value="1"/>
</dbReference>
<organism evidence="6 7">
    <name type="scientific">Xylaria bambusicola</name>
    <dbReference type="NCBI Taxonomy" id="326684"/>
    <lineage>
        <taxon>Eukaryota</taxon>
        <taxon>Fungi</taxon>
        <taxon>Dikarya</taxon>
        <taxon>Ascomycota</taxon>
        <taxon>Pezizomycotina</taxon>
        <taxon>Sordariomycetes</taxon>
        <taxon>Xylariomycetidae</taxon>
        <taxon>Xylariales</taxon>
        <taxon>Xylariaceae</taxon>
        <taxon>Xylaria</taxon>
    </lineage>
</organism>
<keyword evidence="2" id="KW-0808">Transferase</keyword>
<evidence type="ECO:0000313" key="6">
    <source>
        <dbReference type="EMBL" id="KAK5626151.1"/>
    </source>
</evidence>
<dbReference type="InterPro" id="IPR016461">
    <property type="entry name" value="COMT-like"/>
</dbReference>
<dbReference type="PANTHER" id="PTHR43712">
    <property type="entry name" value="PUTATIVE (AFU_ORTHOLOGUE AFUA_4G14580)-RELATED"/>
    <property type="match status" value="1"/>
</dbReference>
<gene>
    <name evidence="6" type="ORF">RRF57_001866</name>
</gene>
<evidence type="ECO:0000256" key="4">
    <source>
        <dbReference type="PIRSR" id="PIRSR005739-1"/>
    </source>
</evidence>
<keyword evidence="1" id="KW-0489">Methyltransferase</keyword>
<dbReference type="PROSITE" id="PS51683">
    <property type="entry name" value="SAM_OMT_II"/>
    <property type="match status" value="1"/>
</dbReference>
<dbReference type="PIRSF" id="PIRSF005739">
    <property type="entry name" value="O-mtase"/>
    <property type="match status" value="1"/>
</dbReference>
<dbReference type="SUPFAM" id="SSF53335">
    <property type="entry name" value="S-adenosyl-L-methionine-dependent methyltransferases"/>
    <property type="match status" value="1"/>
</dbReference>
<reference evidence="6 7" key="1">
    <citation type="submission" date="2023-10" db="EMBL/GenBank/DDBJ databases">
        <title>Draft genome sequence of Xylaria bambusicola isolate GMP-LS, the root and basal stem rot pathogen of sugarcane in Indonesia.</title>
        <authorList>
            <person name="Selvaraj P."/>
            <person name="Muralishankar V."/>
            <person name="Muruganantham S."/>
            <person name="Sp S."/>
            <person name="Haryani S."/>
            <person name="Lau K.J.X."/>
            <person name="Naqvi N.I."/>
        </authorList>
    </citation>
    <scope>NUCLEOTIDE SEQUENCE [LARGE SCALE GENOMIC DNA]</scope>
    <source>
        <strain evidence="6">GMP-LS</strain>
    </source>
</reference>
<dbReference type="Gene3D" id="3.40.50.150">
    <property type="entry name" value="Vaccinia Virus protein VP39"/>
    <property type="match status" value="1"/>
</dbReference>
<dbReference type="GO" id="GO:0008171">
    <property type="term" value="F:O-methyltransferase activity"/>
    <property type="evidence" value="ECO:0007669"/>
    <property type="project" value="InterPro"/>
</dbReference>
<comment type="caution">
    <text evidence="6">The sequence shown here is derived from an EMBL/GenBank/DDBJ whole genome shotgun (WGS) entry which is preliminary data.</text>
</comment>
<evidence type="ECO:0000256" key="2">
    <source>
        <dbReference type="ARBA" id="ARBA00022679"/>
    </source>
</evidence>
<protein>
    <recommendedName>
        <fullName evidence="5">O-methyltransferase C-terminal domain-containing protein</fullName>
    </recommendedName>
</protein>
<feature type="active site" description="Proton acceptor" evidence="4">
    <location>
        <position position="251"/>
    </location>
</feature>
<keyword evidence="3" id="KW-0949">S-adenosyl-L-methionine</keyword>
<evidence type="ECO:0000259" key="5">
    <source>
        <dbReference type="Pfam" id="PF00891"/>
    </source>
</evidence>
<dbReference type="Proteomes" id="UP001305414">
    <property type="component" value="Unassembled WGS sequence"/>
</dbReference>
<dbReference type="InterPro" id="IPR036388">
    <property type="entry name" value="WH-like_DNA-bd_sf"/>
</dbReference>
<dbReference type="InterPro" id="IPR001077">
    <property type="entry name" value="COMT_C"/>
</dbReference>
<dbReference type="InterPro" id="IPR029063">
    <property type="entry name" value="SAM-dependent_MTases_sf"/>
</dbReference>
<dbReference type="AlphaFoldDB" id="A0AAN7Z6I0"/>
<accession>A0AAN7Z6I0</accession>
<feature type="domain" description="O-methyltransferase C-terminal" evidence="5">
    <location>
        <begin position="172"/>
        <end position="318"/>
    </location>
</feature>
<dbReference type="PANTHER" id="PTHR43712:SF1">
    <property type="entry name" value="HYPOTHETICAL O-METHYLTRANSFERASE (EUROFUNG)-RELATED"/>
    <property type="match status" value="1"/>
</dbReference>
<dbReference type="InterPro" id="IPR036390">
    <property type="entry name" value="WH_DNA-bd_sf"/>
</dbReference>
<keyword evidence="7" id="KW-1185">Reference proteome</keyword>